<proteinExistence type="predicted"/>
<dbReference type="EMBL" id="DVIR01000012">
    <property type="protein sequence ID" value="HIS24084.1"/>
    <property type="molecule type" value="Genomic_DNA"/>
</dbReference>
<evidence type="ECO:0000256" key="1">
    <source>
        <dbReference type="SAM" id="Phobius"/>
    </source>
</evidence>
<feature type="transmembrane region" description="Helical" evidence="1">
    <location>
        <begin position="136"/>
        <end position="165"/>
    </location>
</feature>
<feature type="transmembrane region" description="Helical" evidence="1">
    <location>
        <begin position="12"/>
        <end position="30"/>
    </location>
</feature>
<organism evidence="2 3">
    <name type="scientific">Candidatus Faeciplasma gallinarum</name>
    <dbReference type="NCBI Taxonomy" id="2840799"/>
    <lineage>
        <taxon>Bacteria</taxon>
        <taxon>Bacillati</taxon>
        <taxon>Bacillota</taxon>
        <taxon>Clostridia</taxon>
        <taxon>Eubacteriales</taxon>
        <taxon>Oscillospiraceae</taxon>
        <taxon>Oscillospiraceae incertae sedis</taxon>
        <taxon>Candidatus Faeciplasma</taxon>
    </lineage>
</organism>
<feature type="transmembrane region" description="Helical" evidence="1">
    <location>
        <begin position="271"/>
        <end position="294"/>
    </location>
</feature>
<keyword evidence="1" id="KW-1133">Transmembrane helix</keyword>
<sequence>MQKKRIVRFGKWLVKVAASYAAFIVIGMLLSLVPAGRLGLPEEQFFNFRMFFMLLGPIYLTLIVKIIFTIIAAAKRRSKDVSEKAHGALFIVTGFLLLANLLGADTISDFADGYIHGKGMRVLEESKRYSLKGKRFLNVFVPVCFYLLMLELLTLIVCIVVFAPLSQPASYGFIFAIALTGMLLLIVPLILLLISGYQGDRHAHEKKRAQKKQEAELSGAVVLETDPALRKRYLVLPKVLALLVCPGTFIVCLAILAATKDAQALTAVRLLRQPVLAVMAAAMLSFIPLLMYWMNCSGTSLVQRIYIAQGQLHYTGYSGSMEERTEFDFTLLQLESCHVGKRSIRLRGQFDNKATKTLYIPRTFPPEQEHILMEFLRGETKKTG</sequence>
<gene>
    <name evidence="2" type="ORF">IAD01_01615</name>
</gene>
<accession>A0A9D1EMW2</accession>
<reference evidence="2" key="2">
    <citation type="journal article" date="2021" name="PeerJ">
        <title>Extensive microbial diversity within the chicken gut microbiome revealed by metagenomics and culture.</title>
        <authorList>
            <person name="Gilroy R."/>
            <person name="Ravi A."/>
            <person name="Getino M."/>
            <person name="Pursley I."/>
            <person name="Horton D.L."/>
            <person name="Alikhan N.F."/>
            <person name="Baker D."/>
            <person name="Gharbi K."/>
            <person name="Hall N."/>
            <person name="Watson M."/>
            <person name="Adriaenssens E.M."/>
            <person name="Foster-Nyarko E."/>
            <person name="Jarju S."/>
            <person name="Secka A."/>
            <person name="Antonio M."/>
            <person name="Oren A."/>
            <person name="Chaudhuri R.R."/>
            <person name="La Ragione R."/>
            <person name="Hildebrand F."/>
            <person name="Pallen M.J."/>
        </authorList>
    </citation>
    <scope>NUCLEOTIDE SEQUENCE</scope>
    <source>
        <strain evidence="2">CHK157-1446</strain>
    </source>
</reference>
<comment type="caution">
    <text evidence="2">The sequence shown here is derived from an EMBL/GenBank/DDBJ whole genome shotgun (WGS) entry which is preliminary data.</text>
</comment>
<evidence type="ECO:0000313" key="3">
    <source>
        <dbReference type="Proteomes" id="UP000823982"/>
    </source>
</evidence>
<feature type="transmembrane region" description="Helical" evidence="1">
    <location>
        <begin position="239"/>
        <end position="259"/>
    </location>
</feature>
<keyword evidence="1" id="KW-0472">Membrane</keyword>
<feature type="transmembrane region" description="Helical" evidence="1">
    <location>
        <begin position="171"/>
        <end position="197"/>
    </location>
</feature>
<name>A0A9D1EMW2_9FIRM</name>
<protein>
    <submittedName>
        <fullName evidence="2">Uncharacterized protein</fullName>
    </submittedName>
</protein>
<feature type="transmembrane region" description="Helical" evidence="1">
    <location>
        <begin position="50"/>
        <end position="74"/>
    </location>
</feature>
<reference evidence="2" key="1">
    <citation type="submission" date="2020-10" db="EMBL/GenBank/DDBJ databases">
        <authorList>
            <person name="Gilroy R."/>
        </authorList>
    </citation>
    <scope>NUCLEOTIDE SEQUENCE</scope>
    <source>
        <strain evidence="2">CHK157-1446</strain>
    </source>
</reference>
<evidence type="ECO:0000313" key="2">
    <source>
        <dbReference type="EMBL" id="HIS24084.1"/>
    </source>
</evidence>
<dbReference type="Proteomes" id="UP000823982">
    <property type="component" value="Unassembled WGS sequence"/>
</dbReference>
<keyword evidence="1" id="KW-0812">Transmembrane</keyword>
<dbReference type="AlphaFoldDB" id="A0A9D1EMW2"/>